<gene>
    <name evidence="2" type="ORF">SAMN04488056_105252</name>
</gene>
<sequence>MKRSTIAFALVVATALSTPSLARDMVFGFSSQQTPEVLKKQAEQAIAHMLGHLEPNETARFFDASKVKLVATFKAPEGKHAKIPKVFLNANPKALAGLKKFIKSAEAVPGRVSGVDMPAMFATLRQNYQTEDGADLIILGSPIHDDPKAPSLSMIGGRVPNDGHIAANVSESPYGTSGLSGSLKGYDVYIGFDGFDWVVSNAHRYQVKRFWSLSVEAHGGSLAYFGDDLATLFETAGTDVPDIKHSQPLEATDKKEMLLFERDTGKIAQVYDARPEPHPAPEPVWRRAVNPRIGVSWTAPKADLDLFVRPTPSSPVIYFGQASTEEGQLYKDFRNSPVNGFETVALNGTYDLSDTLLAINLYGGKVPVGGVSGEIRIAIDDEVWAKSFTIAAKQGNKGKGAESVMRDGQVPNKAWIIIKPTDILTGK</sequence>
<proteinExistence type="predicted"/>
<evidence type="ECO:0000313" key="3">
    <source>
        <dbReference type="Proteomes" id="UP000199236"/>
    </source>
</evidence>
<dbReference type="STRING" id="655353.SAMN04488056_105252"/>
<name>A0A1I5GXU3_9HYPH</name>
<dbReference type="OrthoDB" id="8478632at2"/>
<dbReference type="EMBL" id="FOVR01000005">
    <property type="protein sequence ID" value="SFO40822.1"/>
    <property type="molecule type" value="Genomic_DNA"/>
</dbReference>
<keyword evidence="3" id="KW-1185">Reference proteome</keyword>
<dbReference type="AlphaFoldDB" id="A0A1I5GXU3"/>
<dbReference type="Proteomes" id="UP000199236">
    <property type="component" value="Unassembled WGS sequence"/>
</dbReference>
<feature type="chain" id="PRO_5011636176" evidence="1">
    <location>
        <begin position="23"/>
        <end position="427"/>
    </location>
</feature>
<evidence type="ECO:0000256" key="1">
    <source>
        <dbReference type="SAM" id="SignalP"/>
    </source>
</evidence>
<accession>A0A1I5GXU3</accession>
<feature type="signal peptide" evidence="1">
    <location>
        <begin position="1"/>
        <end position="22"/>
    </location>
</feature>
<keyword evidence="1" id="KW-0732">Signal</keyword>
<dbReference type="RefSeq" id="WP_090072652.1">
    <property type="nucleotide sequence ID" value="NZ_FOVR01000005.1"/>
</dbReference>
<reference evidence="2 3" key="1">
    <citation type="submission" date="2016-10" db="EMBL/GenBank/DDBJ databases">
        <authorList>
            <person name="de Groot N.N."/>
        </authorList>
    </citation>
    <scope>NUCLEOTIDE SEQUENCE [LARGE SCALE GENOMIC DNA]</scope>
    <source>
        <strain evidence="2 3">CGMCC 1.9157</strain>
    </source>
</reference>
<organism evidence="2 3">
    <name type="scientific">Cohaesibacter marisflavi</name>
    <dbReference type="NCBI Taxonomy" id="655353"/>
    <lineage>
        <taxon>Bacteria</taxon>
        <taxon>Pseudomonadati</taxon>
        <taxon>Pseudomonadota</taxon>
        <taxon>Alphaproteobacteria</taxon>
        <taxon>Hyphomicrobiales</taxon>
        <taxon>Cohaesibacteraceae</taxon>
    </lineage>
</organism>
<evidence type="ECO:0000313" key="2">
    <source>
        <dbReference type="EMBL" id="SFO40822.1"/>
    </source>
</evidence>
<protein>
    <submittedName>
        <fullName evidence="2">Uncharacterized protein</fullName>
    </submittedName>
</protein>